<reference evidence="4 5" key="1">
    <citation type="submission" date="2016-06" db="EMBL/GenBank/DDBJ databases">
        <title>Insight into the functional genes involving in sulfur oxidation in Pearl River water.</title>
        <authorList>
            <person name="Luo J."/>
            <person name="Tan X."/>
            <person name="Lin W."/>
        </authorList>
    </citation>
    <scope>NUCLEOTIDE SEQUENCE [LARGE SCALE GENOMIC DNA]</scope>
    <source>
        <strain evidence="4 5">LS2</strain>
    </source>
</reference>
<dbReference type="AlphaFoldDB" id="A0A191ZGN0"/>
<dbReference type="Pfam" id="PF00263">
    <property type="entry name" value="Secretin"/>
    <property type="match status" value="1"/>
</dbReference>
<name>A0A191ZGN0_9GAMM</name>
<dbReference type="OrthoDB" id="9775455at2"/>
<dbReference type="InterPro" id="IPR050810">
    <property type="entry name" value="Bact_Secretion_Sys_Channel"/>
</dbReference>
<dbReference type="PANTHER" id="PTHR30332:SF17">
    <property type="entry name" value="TYPE IV PILIATION SYSTEM PROTEIN DR_0774-RELATED"/>
    <property type="match status" value="1"/>
</dbReference>
<dbReference type="InterPro" id="IPR032789">
    <property type="entry name" value="T2SS-T3SS_pil_N"/>
</dbReference>
<accession>A0A191ZGN0</accession>
<dbReference type="InterPro" id="IPR004846">
    <property type="entry name" value="T2SS/T3SS_dom"/>
</dbReference>
<dbReference type="Proteomes" id="UP000078596">
    <property type="component" value="Chromosome"/>
</dbReference>
<evidence type="ECO:0000256" key="1">
    <source>
        <dbReference type="RuleBase" id="RU004003"/>
    </source>
</evidence>
<evidence type="ECO:0000313" key="4">
    <source>
        <dbReference type="EMBL" id="ANJ67012.1"/>
    </source>
</evidence>
<keyword evidence="5" id="KW-1185">Reference proteome</keyword>
<dbReference type="KEGG" id="haz:A9404_06130"/>
<dbReference type="PRINTS" id="PR00811">
    <property type="entry name" value="BCTERIALGSPD"/>
</dbReference>
<dbReference type="STRING" id="1860122.A9404_06130"/>
<proteinExistence type="inferred from homology"/>
<evidence type="ECO:0000313" key="5">
    <source>
        <dbReference type="Proteomes" id="UP000078596"/>
    </source>
</evidence>
<organism evidence="4 5">
    <name type="scientific">Halothiobacillus diazotrophicus</name>
    <dbReference type="NCBI Taxonomy" id="1860122"/>
    <lineage>
        <taxon>Bacteria</taxon>
        <taxon>Pseudomonadati</taxon>
        <taxon>Pseudomonadota</taxon>
        <taxon>Gammaproteobacteria</taxon>
        <taxon>Chromatiales</taxon>
        <taxon>Halothiobacillaceae</taxon>
        <taxon>Halothiobacillus</taxon>
    </lineage>
</organism>
<feature type="domain" description="Pilus formation protein N-terminal" evidence="3">
    <location>
        <begin position="41"/>
        <end position="109"/>
    </location>
</feature>
<protein>
    <submittedName>
        <fullName evidence="4">Type II and III secretion system protein</fullName>
    </submittedName>
</protein>
<dbReference type="RefSeq" id="WP_066099374.1">
    <property type="nucleotide sequence ID" value="NZ_CP016027.1"/>
</dbReference>
<evidence type="ECO:0000259" key="2">
    <source>
        <dbReference type="Pfam" id="PF00263"/>
    </source>
</evidence>
<sequence length="450" mass="48364">MDSSFHHGIFRRAAGILYWIGLIGLFSTAAIASPPTPQIPETLTLYAGQAVVRDAPGPLKRVAVGNGSLVEVRVLDHNQMVIIANKPGDTSLQLWMRNGQQRNISLHIVTGNTDQVADLVRRLLDHNPAIAVNTVGGNVVLTGTNLTQEDLTQIAAIKKVYPQVLDFTQANAVQMKPMVMMKVRIMEFDKNAMNKIGIQWGSVLDGPGGGLAHDWSGNSQFRMTPSTFGGIDGTGQTVKLPLALSGTPAYFGLVTSITSKINLMMQTGNAWELATPQLAARSGGVADFLVGGEVPIPVTQGLGQTSVEYKPYGIKLHIEPVVSSDGNITTSVKAEISHIDPSVTVQGYPGFLTRKASTEVNVHEGQTIVISGLVDSSGSKALDEVPGLGQIPVLGELFRSHNFQAKRTDLVIFVTPYIVTPHSPRNQNLIDKSNHLRDDFQKAMGDNIIN</sequence>
<dbReference type="PANTHER" id="PTHR30332">
    <property type="entry name" value="PROBABLE GENERAL SECRETION PATHWAY PROTEIN D"/>
    <property type="match status" value="1"/>
</dbReference>
<evidence type="ECO:0000259" key="3">
    <source>
        <dbReference type="Pfam" id="PF13629"/>
    </source>
</evidence>
<comment type="similarity">
    <text evidence="1">Belongs to the bacterial secretin family.</text>
</comment>
<dbReference type="GO" id="GO:0015627">
    <property type="term" value="C:type II protein secretion system complex"/>
    <property type="evidence" value="ECO:0007669"/>
    <property type="project" value="TreeGrafter"/>
</dbReference>
<dbReference type="GO" id="GO:0009306">
    <property type="term" value="P:protein secretion"/>
    <property type="evidence" value="ECO:0007669"/>
    <property type="project" value="InterPro"/>
</dbReference>
<dbReference type="Pfam" id="PF13629">
    <property type="entry name" value="T2SS-T3SS_pil_N"/>
    <property type="match status" value="1"/>
</dbReference>
<dbReference type="EMBL" id="CP016027">
    <property type="protein sequence ID" value="ANJ67012.1"/>
    <property type="molecule type" value="Genomic_DNA"/>
</dbReference>
<gene>
    <name evidence="4" type="ORF">A9404_06130</name>
</gene>
<feature type="domain" description="Type II/III secretion system secretin-like" evidence="2">
    <location>
        <begin position="264"/>
        <end position="419"/>
    </location>
</feature>
<dbReference type="InterPro" id="IPR001775">
    <property type="entry name" value="GspD/PilQ"/>
</dbReference>